<keyword evidence="6" id="KW-0350">Heme biosynthesis</keyword>
<comment type="pathway">
    <text evidence="1">Porphyrin-containing compound metabolism; protoporphyrin-IX biosynthesis; protoporphyrinogen-IX from coproporphyrinogen-III (O2 route): step 1/1.</text>
</comment>
<dbReference type="RefSeq" id="WP_132322531.1">
    <property type="nucleotide sequence ID" value="NZ_FWZT01000019.1"/>
</dbReference>
<comment type="subunit">
    <text evidence="3">Homodimer.</text>
</comment>
<comment type="similarity">
    <text evidence="2">Belongs to the aerobic coproporphyrinogen-III oxidase family.</text>
</comment>
<evidence type="ECO:0000256" key="1">
    <source>
        <dbReference type="ARBA" id="ARBA00005168"/>
    </source>
</evidence>
<evidence type="ECO:0000256" key="6">
    <source>
        <dbReference type="ARBA" id="ARBA00023133"/>
    </source>
</evidence>
<organism evidence="8 9">
    <name type="scientific">Pseudobacteriovorax antillogorgiicola</name>
    <dbReference type="NCBI Taxonomy" id="1513793"/>
    <lineage>
        <taxon>Bacteria</taxon>
        <taxon>Pseudomonadati</taxon>
        <taxon>Bdellovibrionota</taxon>
        <taxon>Oligoflexia</taxon>
        <taxon>Oligoflexales</taxon>
        <taxon>Pseudobacteriovoracaceae</taxon>
        <taxon>Pseudobacteriovorax</taxon>
    </lineage>
</organism>
<evidence type="ECO:0000256" key="7">
    <source>
        <dbReference type="ARBA" id="ARBA00023244"/>
    </source>
</evidence>
<dbReference type="SUPFAM" id="SSF102886">
    <property type="entry name" value="Coproporphyrinogen III oxidase"/>
    <property type="match status" value="1"/>
</dbReference>
<evidence type="ECO:0000256" key="2">
    <source>
        <dbReference type="ARBA" id="ARBA00010644"/>
    </source>
</evidence>
<dbReference type="AlphaFoldDB" id="A0A1Y6CIU2"/>
<dbReference type="GO" id="GO:0005737">
    <property type="term" value="C:cytoplasm"/>
    <property type="evidence" value="ECO:0007669"/>
    <property type="project" value="TreeGrafter"/>
</dbReference>
<evidence type="ECO:0000313" key="9">
    <source>
        <dbReference type="Proteomes" id="UP000192907"/>
    </source>
</evidence>
<dbReference type="GO" id="GO:0006782">
    <property type="term" value="P:protoporphyrinogen IX biosynthetic process"/>
    <property type="evidence" value="ECO:0007669"/>
    <property type="project" value="TreeGrafter"/>
</dbReference>
<gene>
    <name evidence="8" type="ORF">SAMN06296036_11919</name>
</gene>
<dbReference type="OrthoDB" id="9777553at2"/>
<keyword evidence="7" id="KW-0627">Porphyrin biosynthesis</keyword>
<dbReference type="InterPro" id="IPR036406">
    <property type="entry name" value="Coprogen_oxidase_aer_sf"/>
</dbReference>
<reference evidence="9" key="1">
    <citation type="submission" date="2017-04" db="EMBL/GenBank/DDBJ databases">
        <authorList>
            <person name="Varghese N."/>
            <person name="Submissions S."/>
        </authorList>
    </citation>
    <scope>NUCLEOTIDE SEQUENCE [LARGE SCALE GENOMIC DNA]</scope>
    <source>
        <strain evidence="9">RKEM611</strain>
    </source>
</reference>
<dbReference type="GO" id="GO:0004109">
    <property type="term" value="F:coproporphyrinogen oxidase activity"/>
    <property type="evidence" value="ECO:0007669"/>
    <property type="project" value="UniProtKB-EC"/>
</dbReference>
<evidence type="ECO:0000313" key="8">
    <source>
        <dbReference type="EMBL" id="SMF57826.1"/>
    </source>
</evidence>
<dbReference type="Gene3D" id="3.40.1500.10">
    <property type="entry name" value="Coproporphyrinogen III oxidase, aerobic"/>
    <property type="match status" value="1"/>
</dbReference>
<name>A0A1Y6CIU2_9BACT</name>
<protein>
    <recommendedName>
        <fullName evidence="4">coproporphyrinogen oxidase</fullName>
        <ecNumber evidence="4">1.3.3.3</ecNumber>
    </recommendedName>
</protein>
<dbReference type="PANTHER" id="PTHR10755">
    <property type="entry name" value="COPROPORPHYRINOGEN III OXIDASE, MITOCHONDRIAL"/>
    <property type="match status" value="1"/>
</dbReference>
<dbReference type="Proteomes" id="UP000192907">
    <property type="component" value="Unassembled WGS sequence"/>
</dbReference>
<evidence type="ECO:0000256" key="3">
    <source>
        <dbReference type="ARBA" id="ARBA00011738"/>
    </source>
</evidence>
<evidence type="ECO:0000256" key="5">
    <source>
        <dbReference type="ARBA" id="ARBA00023002"/>
    </source>
</evidence>
<dbReference type="EC" id="1.3.3.3" evidence="4"/>
<accession>A0A1Y6CIU2</accession>
<sequence>MDSRTPAQSDSATAALKGICSLQDHFVHELEILAKKQGHSASFQKVSWLREQGKHGGGVRYVAPEDSIFNRGSVNMSQVHYDDLPEKKLGSASALSTIIHPQSPHLPSVHMHISWTEMKGGRGYWRIMADLNPAIERNEDREDFEAALRQFSGSHYGEGTEQGAQYFFIPALNRHRGVSHFYLEGYHTDSFSDDLNFAMTFGKGMIDCYVAILDRALSRKEVIEDDHRKQQRDYHTLYFYQVLTLDRGTTSGLLVHDQNDVGILGSLPSHIDRHLFASWASKTEAPQDELVRSLLDALPSDSICSVDEPLKASLAKVIRKHYREHPQGIDKQAKGKIVPPTVSNHS</sequence>
<dbReference type="EMBL" id="FWZT01000019">
    <property type="protein sequence ID" value="SMF57826.1"/>
    <property type="molecule type" value="Genomic_DNA"/>
</dbReference>
<evidence type="ECO:0000256" key="4">
    <source>
        <dbReference type="ARBA" id="ARBA00012869"/>
    </source>
</evidence>
<dbReference type="InterPro" id="IPR001260">
    <property type="entry name" value="Coprogen_oxidase_aer"/>
</dbReference>
<proteinExistence type="inferred from homology"/>
<dbReference type="PANTHER" id="PTHR10755:SF0">
    <property type="entry name" value="OXYGEN-DEPENDENT COPROPORPHYRINOGEN-III OXIDASE, MITOCHONDRIAL"/>
    <property type="match status" value="1"/>
</dbReference>
<keyword evidence="5" id="KW-0560">Oxidoreductase</keyword>
<dbReference type="Pfam" id="PF01218">
    <property type="entry name" value="Coprogen_oxidas"/>
    <property type="match status" value="1"/>
</dbReference>
<keyword evidence="9" id="KW-1185">Reference proteome</keyword>
<dbReference type="STRING" id="1513793.SAMN06296036_11919"/>